<protein>
    <recommendedName>
        <fullName evidence="3">ParB/Sulfiredoxin domain-containing protein</fullName>
    </recommendedName>
</protein>
<evidence type="ECO:0000313" key="1">
    <source>
        <dbReference type="EMBL" id="TFE19489.1"/>
    </source>
</evidence>
<proteinExistence type="predicted"/>
<dbReference type="AlphaFoldDB" id="A0A4Y8LMX5"/>
<comment type="caution">
    <text evidence="1">The sequence shown here is derived from an EMBL/GenBank/DDBJ whole genome shotgun (WGS) entry which is preliminary data.</text>
</comment>
<gene>
    <name evidence="1" type="ORF">E2980_23140</name>
</gene>
<accession>A0A4Y8LMX5</accession>
<organism evidence="1 2">
    <name type="scientific">Cohnella luojiensis</name>
    <dbReference type="NCBI Taxonomy" id="652876"/>
    <lineage>
        <taxon>Bacteria</taxon>
        <taxon>Bacillati</taxon>
        <taxon>Bacillota</taxon>
        <taxon>Bacilli</taxon>
        <taxon>Bacillales</taxon>
        <taxon>Paenibacillaceae</taxon>
        <taxon>Cohnella</taxon>
    </lineage>
</organism>
<evidence type="ECO:0000313" key="2">
    <source>
        <dbReference type="Proteomes" id="UP000297900"/>
    </source>
</evidence>
<dbReference type="OrthoDB" id="2989488at2"/>
<keyword evidence="2" id="KW-1185">Reference proteome</keyword>
<name>A0A4Y8LMX5_9BACL</name>
<dbReference type="EMBL" id="SOMN01000059">
    <property type="protein sequence ID" value="TFE19489.1"/>
    <property type="molecule type" value="Genomic_DNA"/>
</dbReference>
<sequence length="164" mass="19304">MRFTVKYVPLSKIKPEASFGSSKRWHQLRAWMRDCVYLLIVRRNKKDGSFTLLGGLDRYEFLIRHTKKKYAPCIVDESGAMPDIRGWLDRARNLKLLEHFPRFRTAKIEPAGSKIIRSFLRQEPRFARLSHAQKIKVLIQGIRYKRTVVDSMRSLVEEMLSGPR</sequence>
<dbReference type="Proteomes" id="UP000297900">
    <property type="component" value="Unassembled WGS sequence"/>
</dbReference>
<reference evidence="1 2" key="1">
    <citation type="submission" date="2019-03" db="EMBL/GenBank/DDBJ databases">
        <title>Cohnella endophytica sp. nov., a novel endophytic bacterium isolated from bark of Sonneratia apetala.</title>
        <authorList>
            <person name="Tuo L."/>
        </authorList>
    </citation>
    <scope>NUCLEOTIDE SEQUENCE [LARGE SCALE GENOMIC DNA]</scope>
    <source>
        <strain evidence="1 2">CCTCC AB 208254</strain>
    </source>
</reference>
<dbReference type="RefSeq" id="WP_135154596.1">
    <property type="nucleotide sequence ID" value="NZ_SOMN01000059.1"/>
</dbReference>
<evidence type="ECO:0008006" key="3">
    <source>
        <dbReference type="Google" id="ProtNLM"/>
    </source>
</evidence>